<name>A0A091DGQ9_FUKDA</name>
<keyword evidence="3" id="KW-1185">Reference proteome</keyword>
<dbReference type="Proteomes" id="UP000028990">
    <property type="component" value="Unassembled WGS sequence"/>
</dbReference>
<sequence>MELSERSTSLGRKEERSRAGRGKAQGRKERTRSTACGYSGGLQRTTGDEFVATALTPGKGRGVGDLGQQLALLCDHVAVAIERPGHGKQERHRRTCLEISITPPKVISDDFINYIEGPNNPVPLDP</sequence>
<evidence type="ECO:0000313" key="2">
    <source>
        <dbReference type="EMBL" id="KFO29673.1"/>
    </source>
</evidence>
<feature type="compositionally biased region" description="Polar residues" evidence="1">
    <location>
        <begin position="1"/>
        <end position="10"/>
    </location>
</feature>
<protein>
    <submittedName>
        <fullName evidence="2">Uncharacterized protein</fullName>
    </submittedName>
</protein>
<dbReference type="EMBL" id="KN122569">
    <property type="protein sequence ID" value="KFO29673.1"/>
    <property type="molecule type" value="Genomic_DNA"/>
</dbReference>
<dbReference type="AlphaFoldDB" id="A0A091DGQ9"/>
<feature type="region of interest" description="Disordered" evidence="1">
    <location>
        <begin position="1"/>
        <end position="42"/>
    </location>
</feature>
<evidence type="ECO:0000256" key="1">
    <source>
        <dbReference type="SAM" id="MobiDB-lite"/>
    </source>
</evidence>
<gene>
    <name evidence="2" type="ORF">H920_08828</name>
</gene>
<evidence type="ECO:0000313" key="3">
    <source>
        <dbReference type="Proteomes" id="UP000028990"/>
    </source>
</evidence>
<organism evidence="2 3">
    <name type="scientific">Fukomys damarensis</name>
    <name type="common">Damaraland mole rat</name>
    <name type="synonym">Cryptomys damarensis</name>
    <dbReference type="NCBI Taxonomy" id="885580"/>
    <lineage>
        <taxon>Eukaryota</taxon>
        <taxon>Metazoa</taxon>
        <taxon>Chordata</taxon>
        <taxon>Craniata</taxon>
        <taxon>Vertebrata</taxon>
        <taxon>Euteleostomi</taxon>
        <taxon>Mammalia</taxon>
        <taxon>Eutheria</taxon>
        <taxon>Euarchontoglires</taxon>
        <taxon>Glires</taxon>
        <taxon>Rodentia</taxon>
        <taxon>Hystricomorpha</taxon>
        <taxon>Bathyergidae</taxon>
        <taxon>Fukomys</taxon>
    </lineage>
</organism>
<proteinExistence type="predicted"/>
<accession>A0A091DGQ9</accession>
<reference evidence="2 3" key="1">
    <citation type="submission" date="2013-11" db="EMBL/GenBank/DDBJ databases">
        <title>The Damaraland mole rat (Fukomys damarensis) genome and evolution of African mole rats.</title>
        <authorList>
            <person name="Gladyshev V.N."/>
            <person name="Fang X."/>
        </authorList>
    </citation>
    <scope>NUCLEOTIDE SEQUENCE [LARGE SCALE GENOMIC DNA]</scope>
    <source>
        <tissue evidence="2">Liver</tissue>
    </source>
</reference>